<name>A0A2U3EPX6_PURLI</name>
<dbReference type="Proteomes" id="UP000245956">
    <property type="component" value="Unassembled WGS sequence"/>
</dbReference>
<comment type="caution">
    <text evidence="2">The sequence shown here is derived from an EMBL/GenBank/DDBJ whole genome shotgun (WGS) entry which is preliminary data.</text>
</comment>
<evidence type="ECO:0000313" key="2">
    <source>
        <dbReference type="EMBL" id="PWI76564.1"/>
    </source>
</evidence>
<dbReference type="EMBL" id="LCWV01000001">
    <property type="protein sequence ID" value="PWI76564.1"/>
    <property type="molecule type" value="Genomic_DNA"/>
</dbReference>
<feature type="region of interest" description="Disordered" evidence="1">
    <location>
        <begin position="148"/>
        <end position="169"/>
    </location>
</feature>
<sequence length="232" mass="24099">MPRVLHTTAAPLARVPRTRFGEAGASPERVTGGSNLSTGPVMGPRTDEASRKIKASEQLGALGDVDASLAAAVAAHAALPDLHQDERLCTCAGCPGDRLRNHVSRLFGVDDAIAVGLCPPRCWSLLGRVRGESLVADHTTPTVVFAEESSLGPTPTPGQAVGGRPGKGELTGCSTRVAQKSISGTWREAPARDVTGYPSWLTDATDWQSAHAAFASGGSHSQAKTTATLRLF</sequence>
<proteinExistence type="predicted"/>
<accession>A0A2U3EPX6</accession>
<dbReference type="AlphaFoldDB" id="A0A2U3EPX6"/>
<feature type="region of interest" description="Disordered" evidence="1">
    <location>
        <begin position="17"/>
        <end position="46"/>
    </location>
</feature>
<gene>
    <name evidence="2" type="ORF">PCL_03758</name>
</gene>
<evidence type="ECO:0000313" key="3">
    <source>
        <dbReference type="Proteomes" id="UP000245956"/>
    </source>
</evidence>
<organism evidence="2 3">
    <name type="scientific">Purpureocillium lilacinum</name>
    <name type="common">Paecilomyces lilacinus</name>
    <dbReference type="NCBI Taxonomy" id="33203"/>
    <lineage>
        <taxon>Eukaryota</taxon>
        <taxon>Fungi</taxon>
        <taxon>Dikarya</taxon>
        <taxon>Ascomycota</taxon>
        <taxon>Pezizomycotina</taxon>
        <taxon>Sordariomycetes</taxon>
        <taxon>Hypocreomycetidae</taxon>
        <taxon>Hypocreales</taxon>
        <taxon>Ophiocordycipitaceae</taxon>
        <taxon>Purpureocillium</taxon>
    </lineage>
</organism>
<protein>
    <submittedName>
        <fullName evidence="2">Uncharacterized protein</fullName>
    </submittedName>
</protein>
<reference evidence="2 3" key="1">
    <citation type="journal article" date="2016" name="Front. Microbiol.">
        <title>Genome and transcriptome sequences reveal the specific parasitism of the nematophagous Purpureocillium lilacinum 36-1.</title>
        <authorList>
            <person name="Xie J."/>
            <person name="Li S."/>
            <person name="Mo C."/>
            <person name="Xiao X."/>
            <person name="Peng D."/>
            <person name="Wang G."/>
            <person name="Xiao Y."/>
        </authorList>
    </citation>
    <scope>NUCLEOTIDE SEQUENCE [LARGE SCALE GENOMIC DNA]</scope>
    <source>
        <strain evidence="2 3">36-1</strain>
    </source>
</reference>
<evidence type="ECO:0000256" key="1">
    <source>
        <dbReference type="SAM" id="MobiDB-lite"/>
    </source>
</evidence>